<protein>
    <submittedName>
        <fullName evidence="1">Uncharacterized protein</fullName>
    </submittedName>
</protein>
<reference evidence="1" key="1">
    <citation type="journal article" date="2012" name="Proc. Natl. Acad. Sci. U.S.A.">
        <title>Antigenic diversity is generated by distinct evolutionary mechanisms in African trypanosome species.</title>
        <authorList>
            <person name="Jackson A.P."/>
            <person name="Berry A."/>
            <person name="Aslett M."/>
            <person name="Allison H.C."/>
            <person name="Burton P."/>
            <person name="Vavrova-Anderson J."/>
            <person name="Brown R."/>
            <person name="Browne H."/>
            <person name="Corton N."/>
            <person name="Hauser H."/>
            <person name="Gamble J."/>
            <person name="Gilderthorp R."/>
            <person name="Marcello L."/>
            <person name="McQuillan J."/>
            <person name="Otto T.D."/>
            <person name="Quail M.A."/>
            <person name="Sanders M.J."/>
            <person name="van Tonder A."/>
            <person name="Ginger M.L."/>
            <person name="Field M.C."/>
            <person name="Barry J.D."/>
            <person name="Hertz-Fowler C."/>
            <person name="Berriman M."/>
        </authorList>
    </citation>
    <scope>NUCLEOTIDE SEQUENCE</scope>
    <source>
        <strain evidence="1">IL3000</strain>
    </source>
</reference>
<dbReference type="EMBL" id="HE575319">
    <property type="protein sequence ID" value="CCC90953.1"/>
    <property type="molecule type" value="Genomic_DNA"/>
</dbReference>
<dbReference type="VEuPathDB" id="TriTrypDB:TcIL3000_6_1880"/>
<organism evidence="1">
    <name type="scientific">Trypanosoma congolense (strain IL3000)</name>
    <dbReference type="NCBI Taxonomy" id="1068625"/>
    <lineage>
        <taxon>Eukaryota</taxon>
        <taxon>Discoba</taxon>
        <taxon>Euglenozoa</taxon>
        <taxon>Kinetoplastea</taxon>
        <taxon>Metakinetoplastina</taxon>
        <taxon>Trypanosomatida</taxon>
        <taxon>Trypanosomatidae</taxon>
        <taxon>Trypanosoma</taxon>
        <taxon>Nannomonas</taxon>
    </lineage>
</organism>
<name>G0UNJ3_TRYCI</name>
<evidence type="ECO:0000313" key="1">
    <source>
        <dbReference type="EMBL" id="CCC90953.1"/>
    </source>
</evidence>
<gene>
    <name evidence="1" type="ORF">TCIL3000_6_1880</name>
</gene>
<accession>G0UNJ3</accession>
<sequence length="721" mass="81814">MFRLTRCARGPYILCARVIPDWWQPFHREERHRNALARVSHLRPADGGNVTNSCETSGPSTPITLYEANELVEICTRNHNAEDLSLVLQYIRETLQEPLNSFHYQSLFRVFNYARDKDNVEQLLQMLAQRGEVDVAVYARVIDTFHCLSPNNPLEKILRVFSLAQSAFGSNICDSEGCTLLTSVLHHLANSSGYSCMASLLVAVWIRALGAQLCDWDYLHIFSVLLSHPEEFPLVRSTLSVFSDFPRGEITPMALFQRLESRGVLSLGDGSMSALVGAMRVSLQLAGVGLDAPVQTCVVNTKTAGLPAMIEYIIENMTKTAVEGKLLGSLFDCYHALALLYSSLRNNAAAVGTLRYVARGLKRHESTEEVEGVSGLPALQNERVHHHYLLDIGTLLQRVSETTLQSVRQDFATLAQCASSDASENEVVAAESYAMVFVRSNDEAEAALRHVTESVDLSHHRTRLPTKLMFRRFVELCARHPKRNCKMTPTGLEERRKWGRYLDARDTSLALFGSAKQARDSMKHLFYNNNKLPELRSPAMVEKDMNDVAALFKWKRAPTITSLRKRTSLPHVQCSADDVPRHVWDPNVYNPYPHVMLPISPMEEDRVTNDIFQELWLVLMNPSLVGTDQWYLRDTEMYLLLMRCLIHRLDWEAAVHLTVKTMESLTYTYMMDHELTLMFMEIGDPAGCLAFKVATKLFDGRIIKDGLNKREKFHQERFDEV</sequence>
<proteinExistence type="predicted"/>
<dbReference type="AlphaFoldDB" id="G0UNJ3"/>